<comment type="caution">
    <text evidence="1">The sequence shown here is derived from an EMBL/GenBank/DDBJ whole genome shotgun (WGS) entry which is preliminary data.</text>
</comment>
<name>A0A1Y1X0M2_9FUNG</name>
<keyword evidence="2" id="KW-1185">Reference proteome</keyword>
<evidence type="ECO:0000313" key="2">
    <source>
        <dbReference type="Proteomes" id="UP000193944"/>
    </source>
</evidence>
<accession>A0A1Y1X0M2</accession>
<gene>
    <name evidence="1" type="ORF">BCR32DRAFT_300942</name>
</gene>
<proteinExistence type="predicted"/>
<reference evidence="1 2" key="1">
    <citation type="submission" date="2016-08" db="EMBL/GenBank/DDBJ databases">
        <title>A Parts List for Fungal Cellulosomes Revealed by Comparative Genomics.</title>
        <authorList>
            <consortium name="DOE Joint Genome Institute"/>
            <person name="Haitjema C.H."/>
            <person name="Gilmore S.P."/>
            <person name="Henske J.K."/>
            <person name="Solomon K.V."/>
            <person name="De Groot R."/>
            <person name="Kuo A."/>
            <person name="Mondo S.J."/>
            <person name="Salamov A.A."/>
            <person name="Labutti K."/>
            <person name="Zhao Z."/>
            <person name="Chiniquy J."/>
            <person name="Barry K."/>
            <person name="Brewer H.M."/>
            <person name="Purvine S.O."/>
            <person name="Wright A.T."/>
            <person name="Boxma B."/>
            <person name="Van Alen T."/>
            <person name="Hackstein J.H."/>
            <person name="Baker S.E."/>
            <person name="Grigoriev I.V."/>
            <person name="O'Malley M.A."/>
        </authorList>
    </citation>
    <scope>NUCLEOTIDE SEQUENCE [LARGE SCALE GENOMIC DNA]</scope>
    <source>
        <strain evidence="1 2">S4</strain>
    </source>
</reference>
<organism evidence="1 2">
    <name type="scientific">Anaeromyces robustus</name>
    <dbReference type="NCBI Taxonomy" id="1754192"/>
    <lineage>
        <taxon>Eukaryota</taxon>
        <taxon>Fungi</taxon>
        <taxon>Fungi incertae sedis</taxon>
        <taxon>Chytridiomycota</taxon>
        <taxon>Chytridiomycota incertae sedis</taxon>
        <taxon>Neocallimastigomycetes</taxon>
        <taxon>Neocallimastigales</taxon>
        <taxon>Neocallimastigaceae</taxon>
        <taxon>Anaeromyces</taxon>
    </lineage>
</organism>
<evidence type="ECO:0000313" key="1">
    <source>
        <dbReference type="EMBL" id="ORX79357.1"/>
    </source>
</evidence>
<reference evidence="1 2" key="2">
    <citation type="submission" date="2016-08" db="EMBL/GenBank/DDBJ databases">
        <title>Pervasive Adenine N6-methylation of Active Genes in Fungi.</title>
        <authorList>
            <consortium name="DOE Joint Genome Institute"/>
            <person name="Mondo S.J."/>
            <person name="Dannebaum R.O."/>
            <person name="Kuo R.C."/>
            <person name="Labutti K."/>
            <person name="Haridas S."/>
            <person name="Kuo A."/>
            <person name="Salamov A."/>
            <person name="Ahrendt S.R."/>
            <person name="Lipzen A."/>
            <person name="Sullivan W."/>
            <person name="Andreopoulos W.B."/>
            <person name="Clum A."/>
            <person name="Lindquist E."/>
            <person name="Daum C."/>
            <person name="Ramamoorthy G.K."/>
            <person name="Gryganskyi A."/>
            <person name="Culley D."/>
            <person name="Magnuson J.K."/>
            <person name="James T.Y."/>
            <person name="O'Malley M.A."/>
            <person name="Stajich J.E."/>
            <person name="Spatafora J.W."/>
            <person name="Visel A."/>
            <person name="Grigoriev I.V."/>
        </authorList>
    </citation>
    <scope>NUCLEOTIDE SEQUENCE [LARGE SCALE GENOMIC DNA]</scope>
    <source>
        <strain evidence="1 2">S4</strain>
    </source>
</reference>
<sequence length="511" mass="62577">MDEIKEIIIKFIKSNNTIELENYITKKNIELKILNNENFDIMNYAHSLKKEGKISHDMLKSVSNHIDRIRNIVVNIIKKNDLNKLKRYVIENDIEFKNLNYSHLDIINYILYKFKNGKVSDELKDYVVFNYDKKRSKVMNLIIKDNIPELKNYLRYEKIELKSLNDNYFDIIKYCLSRKLKVSVRMRNFVISHFDQKRSNIVEYIRLNDTKKLNKYIRENEIELNMINDNYFNLLTYCHDERHHISSQMKEFVIQNYYNHRRKVITMIKYPIFLKLDILQIIERKNLDELKRYKHKNIDEFKEINDDYFDIMKYCYNEDHQVPNNIKNYITLHFTEKRNSIIKQIQKNNIGSLIKYLVNNYFVYNDRFYFDDLDDEYFKIIDYCKSDNHISTKMVDYIINHYNKNRSCIIESIRNKNKKKLKNYIDEYKIEIKSINDDYFNIFNYCRKEISNKDLYSEMKIIMLKNYDKLHQSVITLLEDDLMGREKSKNYLNEQNLEYKDLNDQYFNIID</sequence>
<protein>
    <submittedName>
        <fullName evidence="1">Uncharacterized protein</fullName>
    </submittedName>
</protein>
<dbReference type="OrthoDB" id="10571387at2759"/>
<dbReference type="EMBL" id="MCFG01000178">
    <property type="protein sequence ID" value="ORX79357.1"/>
    <property type="molecule type" value="Genomic_DNA"/>
</dbReference>
<dbReference type="AlphaFoldDB" id="A0A1Y1X0M2"/>
<dbReference type="Proteomes" id="UP000193944">
    <property type="component" value="Unassembled WGS sequence"/>
</dbReference>